<dbReference type="VEuPathDB" id="VectorBase:ISCI013940"/>
<dbReference type="EnsemblMetazoa" id="ISCW013940-RA">
    <property type="protein sequence ID" value="ISCW013940-PA"/>
    <property type="gene ID" value="ISCW013940"/>
</dbReference>
<protein>
    <submittedName>
        <fullName evidence="1 2">Uncharacterized protein</fullName>
    </submittedName>
</protein>
<dbReference type="InParanoid" id="B7QKZ2"/>
<evidence type="ECO:0000313" key="2">
    <source>
        <dbReference type="EnsemblMetazoa" id="ISCW013940-PA"/>
    </source>
</evidence>
<proteinExistence type="predicted"/>
<evidence type="ECO:0000313" key="3">
    <source>
        <dbReference type="Proteomes" id="UP000001555"/>
    </source>
</evidence>
<dbReference type="EMBL" id="ABJB010703393">
    <property type="status" value="NOT_ANNOTATED_CDS"/>
    <property type="molecule type" value="Genomic_DNA"/>
</dbReference>
<dbReference type="AlphaFoldDB" id="B7QKZ2"/>
<dbReference type="EMBL" id="DS962764">
    <property type="protein sequence ID" value="EEC19514.1"/>
    <property type="molecule type" value="Genomic_DNA"/>
</dbReference>
<sequence length="82" mass="9104">MSVAIFVTAALAVGAWLVYRKVTFVSSKRFIELRMDETDPIIADFTDEVMSGIPEAPATNLKRNLSEDPDLVGAWRRGLNGY</sequence>
<dbReference type="HOGENOM" id="CLU_2560846_0_0_1"/>
<dbReference type="PaxDb" id="6945-B7QKZ2"/>
<evidence type="ECO:0000313" key="1">
    <source>
        <dbReference type="EMBL" id="EEC19514.1"/>
    </source>
</evidence>
<accession>B7QKZ2</accession>
<keyword evidence="3" id="KW-1185">Reference proteome</keyword>
<gene>
    <name evidence="1" type="ORF">IscW_ISCW013940</name>
</gene>
<dbReference type="VEuPathDB" id="VectorBase:ISCW013940"/>
<organism>
    <name type="scientific">Ixodes scapularis</name>
    <name type="common">Black-legged tick</name>
    <name type="synonym">Deer tick</name>
    <dbReference type="NCBI Taxonomy" id="6945"/>
    <lineage>
        <taxon>Eukaryota</taxon>
        <taxon>Metazoa</taxon>
        <taxon>Ecdysozoa</taxon>
        <taxon>Arthropoda</taxon>
        <taxon>Chelicerata</taxon>
        <taxon>Arachnida</taxon>
        <taxon>Acari</taxon>
        <taxon>Parasitiformes</taxon>
        <taxon>Ixodida</taxon>
        <taxon>Ixodoidea</taxon>
        <taxon>Ixodidae</taxon>
        <taxon>Ixodinae</taxon>
        <taxon>Ixodes</taxon>
    </lineage>
</organism>
<name>B7QKZ2_IXOSC</name>
<reference evidence="1 3" key="1">
    <citation type="submission" date="2008-03" db="EMBL/GenBank/DDBJ databases">
        <title>Annotation of Ixodes scapularis.</title>
        <authorList>
            <consortium name="Ixodes scapularis Genome Project Consortium"/>
            <person name="Caler E."/>
            <person name="Hannick L.I."/>
            <person name="Bidwell S."/>
            <person name="Joardar V."/>
            <person name="Thiagarajan M."/>
            <person name="Amedeo P."/>
            <person name="Galinsky K.J."/>
            <person name="Schobel S."/>
            <person name="Inman J."/>
            <person name="Hostetler J."/>
            <person name="Miller J."/>
            <person name="Hammond M."/>
            <person name="Megy K."/>
            <person name="Lawson D."/>
            <person name="Kodira C."/>
            <person name="Sutton G."/>
            <person name="Meyer J."/>
            <person name="Hill C.A."/>
            <person name="Birren B."/>
            <person name="Nene V."/>
            <person name="Collins F."/>
            <person name="Alarcon-Chaidez F."/>
            <person name="Wikel S."/>
            <person name="Strausberg R."/>
        </authorList>
    </citation>
    <scope>NUCLEOTIDE SEQUENCE [LARGE SCALE GENOMIC DNA]</scope>
    <source>
        <strain evidence="3">Wikel</strain>
        <strain evidence="1">Wikel colony</strain>
    </source>
</reference>
<reference evidence="2" key="2">
    <citation type="submission" date="2020-05" db="UniProtKB">
        <authorList>
            <consortium name="EnsemblMetazoa"/>
        </authorList>
    </citation>
    <scope>IDENTIFICATION</scope>
    <source>
        <strain evidence="2">wikel</strain>
    </source>
</reference>
<dbReference type="Proteomes" id="UP000001555">
    <property type="component" value="Unassembled WGS sequence"/>
</dbReference>